<comment type="similarity">
    <text evidence="3 11">Belongs to the glycogen phosphorylase family.</text>
</comment>
<evidence type="ECO:0000256" key="8">
    <source>
        <dbReference type="ARBA" id="ARBA00023277"/>
    </source>
</evidence>
<sequence length="805" mass="91980">MDVDALRTSIHHHLVYSLAKTVATATNRDWFHSLVLAVRDRLVERLLASSAGYQKQDVKCVYYLSMEFLVGRSLGSNLLALDIEKEVQQALQQLGKDYEELSRLESDAALGNGGLGRLAACILDSLATLALPGYGYGIRYEYGMFSQRIENGEQVEQPDNWLRYGNPWEFPRPEVLYPVCYGGRVSETGEDGDNAEHPWLPDNQVMAMAYDMPVSGYRNDIVNTLRLWAAKSTREFELQDFQAGDYVGAVEHKTETENLSKVLYPSDATGAGRELRLKQEYFFVSASLQDILRHYLAAHDDLEKIPQKITIQLNDTHPAMAVAEWIRLLTDRYELSRDNAWDITRRTFAYTNHTLLPESLENWPVAMLERYLPRHLQIIYDINERLLKEINQRFPGDLERMQRMSLIDEGAERRVRMAHLAIVGSHWINGVSALHARLVKEQLFPDFYELYPQRFINVTNGVSPRRWLIQANPGLSDLISRYIGTDWQEDLGELRHLEDCADDPEFQQSFREVKCRNKDWLARIIRWRTSVVVDPASLFDVQVKRIHEYKRQLLCLLHAVVLYNRIRAAGSNWRGVPRTIIFSGKAAPAYYMAKRIIRLINDVADVINNDPAVENRLKLVFIPNYDVSTAAAIIPAAELSEQISTAGMEASGTGNMKMALNGALTIGTLDGANIEIREQVGEENFFLFGLSSEEVQTLRAAHYQPSRFRDEIPELGLAVEQIAVGVFSPEERSRHQLISDHLTYHDPYMVMADFADYLRCQAEVEQLYLDRDAWTRRAILNVAGMGYFSSDRTVRDYAGKVWGIN</sequence>
<dbReference type="SUPFAM" id="SSF53756">
    <property type="entry name" value="UDP-Glycosyltransferase/glycogen phosphorylase"/>
    <property type="match status" value="1"/>
</dbReference>
<gene>
    <name evidence="12" type="ORF">ENG92_05010</name>
</gene>
<dbReference type="Gene3D" id="3.40.50.2000">
    <property type="entry name" value="Glycogen Phosphorylase B"/>
    <property type="match status" value="2"/>
</dbReference>
<evidence type="ECO:0000256" key="10">
    <source>
        <dbReference type="PIRSR" id="PIRSR000460-1"/>
    </source>
</evidence>
<dbReference type="PROSITE" id="PS00102">
    <property type="entry name" value="PHOSPHORYLASE"/>
    <property type="match status" value="1"/>
</dbReference>
<comment type="caution">
    <text evidence="12">The sequence shown here is derived from an EMBL/GenBank/DDBJ whole genome shotgun (WGS) entry which is preliminary data.</text>
</comment>
<reference evidence="12" key="1">
    <citation type="journal article" date="2020" name="mSystems">
        <title>Genome- and Community-Level Interaction Insights into Carbon Utilization and Element Cycling Functions of Hydrothermarchaeota in Hydrothermal Sediment.</title>
        <authorList>
            <person name="Zhou Z."/>
            <person name="Liu Y."/>
            <person name="Xu W."/>
            <person name="Pan J."/>
            <person name="Luo Z.H."/>
            <person name="Li M."/>
        </authorList>
    </citation>
    <scope>NUCLEOTIDE SEQUENCE [LARGE SCALE GENOMIC DNA]</scope>
    <source>
        <strain evidence="12">HyVt-26</strain>
    </source>
</reference>
<comment type="catalytic activity">
    <reaction evidence="1 11">
        <text>[(1-&gt;4)-alpha-D-glucosyl](n) + phosphate = [(1-&gt;4)-alpha-D-glucosyl](n-1) + alpha-D-glucose 1-phosphate</text>
        <dbReference type="Rhea" id="RHEA:41732"/>
        <dbReference type="Rhea" id="RHEA-COMP:9584"/>
        <dbReference type="Rhea" id="RHEA-COMP:9586"/>
        <dbReference type="ChEBI" id="CHEBI:15444"/>
        <dbReference type="ChEBI" id="CHEBI:43474"/>
        <dbReference type="ChEBI" id="CHEBI:58601"/>
        <dbReference type="EC" id="2.4.1.1"/>
    </reaction>
</comment>
<dbReference type="GO" id="GO:0008184">
    <property type="term" value="F:glycogen phosphorylase activity"/>
    <property type="evidence" value="ECO:0007669"/>
    <property type="project" value="InterPro"/>
</dbReference>
<evidence type="ECO:0000256" key="7">
    <source>
        <dbReference type="ARBA" id="ARBA00022898"/>
    </source>
</evidence>
<dbReference type="CDD" id="cd04300">
    <property type="entry name" value="GT35_Glycogen_Phosphorylase"/>
    <property type="match status" value="1"/>
</dbReference>
<evidence type="ECO:0000256" key="9">
    <source>
        <dbReference type="ARBA" id="ARBA00025174"/>
    </source>
</evidence>
<evidence type="ECO:0000256" key="5">
    <source>
        <dbReference type="ARBA" id="ARBA00022676"/>
    </source>
</evidence>
<dbReference type="Proteomes" id="UP000885822">
    <property type="component" value="Unassembled WGS sequence"/>
</dbReference>
<keyword evidence="6 11" id="KW-0808">Transferase</keyword>
<dbReference type="EC" id="2.4.1.1" evidence="11"/>
<name>A0A831K476_9GAMM</name>
<evidence type="ECO:0000256" key="4">
    <source>
        <dbReference type="ARBA" id="ARBA00022600"/>
    </source>
</evidence>
<dbReference type="FunFam" id="3.40.50.2000:FF:000002">
    <property type="entry name" value="Alpha-1,4 glucan phosphorylase"/>
    <property type="match status" value="1"/>
</dbReference>
<dbReference type="PIRSF" id="PIRSF000460">
    <property type="entry name" value="Pprylas_GlgP"/>
    <property type="match status" value="1"/>
</dbReference>
<organism evidence="12">
    <name type="scientific">Thiolapillus brandeum</name>
    <dbReference type="NCBI Taxonomy" id="1076588"/>
    <lineage>
        <taxon>Bacteria</taxon>
        <taxon>Pseudomonadati</taxon>
        <taxon>Pseudomonadota</taxon>
        <taxon>Gammaproteobacteria</taxon>
        <taxon>Chromatiales</taxon>
        <taxon>Sedimenticolaceae</taxon>
        <taxon>Thiolapillus</taxon>
    </lineage>
</organism>
<evidence type="ECO:0000256" key="3">
    <source>
        <dbReference type="ARBA" id="ARBA00006047"/>
    </source>
</evidence>
<comment type="function">
    <text evidence="11">Allosteric enzyme that catalyzes the rate-limiting step in glycogen catabolism, the phosphorolytic cleavage of glycogen to produce glucose-1-phosphate, and plays a central role in maintaining cellular and organismal glucose homeostasis.</text>
</comment>
<keyword evidence="8 11" id="KW-0119">Carbohydrate metabolism</keyword>
<dbReference type="PANTHER" id="PTHR11468">
    <property type="entry name" value="GLYCOGEN PHOSPHORYLASE"/>
    <property type="match status" value="1"/>
</dbReference>
<dbReference type="AlphaFoldDB" id="A0A831K476"/>
<dbReference type="PANTHER" id="PTHR11468:SF3">
    <property type="entry name" value="GLYCOGEN PHOSPHORYLASE, LIVER FORM"/>
    <property type="match status" value="1"/>
</dbReference>
<dbReference type="InterPro" id="IPR035090">
    <property type="entry name" value="Pyridoxal_P_attach_site"/>
</dbReference>
<comment type="function">
    <text evidence="9">Phosphorylase is an important allosteric enzyme in carbohydrate metabolism. Enzymes from different sources differ in their regulatory mechanisms and in their natural substrates. However, all known phosphorylases share catalytic and structural properties.</text>
</comment>
<proteinExistence type="inferred from homology"/>
<dbReference type="FunFam" id="3.40.50.2000:FF:000005">
    <property type="entry name" value="Alpha-1,4 glucan phosphorylase"/>
    <property type="match status" value="1"/>
</dbReference>
<evidence type="ECO:0000256" key="11">
    <source>
        <dbReference type="RuleBase" id="RU000587"/>
    </source>
</evidence>
<dbReference type="GO" id="GO:0030170">
    <property type="term" value="F:pyridoxal phosphate binding"/>
    <property type="evidence" value="ECO:0007669"/>
    <property type="project" value="InterPro"/>
</dbReference>
<dbReference type="NCBIfam" id="TIGR02093">
    <property type="entry name" value="P_ylase"/>
    <property type="match status" value="1"/>
</dbReference>
<comment type="cofactor">
    <cofactor evidence="2 11">
        <name>pyridoxal 5'-phosphate</name>
        <dbReference type="ChEBI" id="CHEBI:597326"/>
    </cofactor>
</comment>
<evidence type="ECO:0000313" key="12">
    <source>
        <dbReference type="EMBL" id="HDK38357.1"/>
    </source>
</evidence>
<dbReference type="InterPro" id="IPR000811">
    <property type="entry name" value="Glyco_trans_35"/>
</dbReference>
<keyword evidence="5 11" id="KW-0328">Glycosyltransferase</keyword>
<feature type="modified residue" description="N6-(pyridoxal phosphate)lysine" evidence="10">
    <location>
        <position position="657"/>
    </location>
</feature>
<evidence type="ECO:0000256" key="1">
    <source>
        <dbReference type="ARBA" id="ARBA00001275"/>
    </source>
</evidence>
<dbReference type="InterPro" id="IPR011833">
    <property type="entry name" value="Glycg_phsphrylas"/>
</dbReference>
<dbReference type="Pfam" id="PF00343">
    <property type="entry name" value="Phosphorylase"/>
    <property type="match status" value="1"/>
</dbReference>
<dbReference type="GO" id="GO:0005737">
    <property type="term" value="C:cytoplasm"/>
    <property type="evidence" value="ECO:0007669"/>
    <property type="project" value="TreeGrafter"/>
</dbReference>
<accession>A0A831K476</accession>
<dbReference type="EMBL" id="DRCV01000220">
    <property type="protein sequence ID" value="HDK38357.1"/>
    <property type="molecule type" value="Genomic_DNA"/>
</dbReference>
<dbReference type="GO" id="GO:0005980">
    <property type="term" value="P:glycogen catabolic process"/>
    <property type="evidence" value="ECO:0007669"/>
    <property type="project" value="TreeGrafter"/>
</dbReference>
<evidence type="ECO:0000256" key="6">
    <source>
        <dbReference type="ARBA" id="ARBA00022679"/>
    </source>
</evidence>
<keyword evidence="4" id="KW-0321">Glycogen metabolism</keyword>
<evidence type="ECO:0000256" key="2">
    <source>
        <dbReference type="ARBA" id="ARBA00001933"/>
    </source>
</evidence>
<protein>
    <recommendedName>
        <fullName evidence="11">Alpha-1,4 glucan phosphorylase</fullName>
        <ecNumber evidence="11">2.4.1.1</ecNumber>
    </recommendedName>
</protein>
<keyword evidence="7 10" id="KW-0663">Pyridoxal phosphate</keyword>